<dbReference type="PIRSF" id="PIRSF004649">
    <property type="entry name" value="MlaC"/>
    <property type="match status" value="1"/>
</dbReference>
<evidence type="ECO:0000256" key="1">
    <source>
        <dbReference type="SAM" id="SignalP"/>
    </source>
</evidence>
<accession>A0A6N9TS83</accession>
<dbReference type="EMBL" id="JAAGRR010000104">
    <property type="protein sequence ID" value="NDY42963.1"/>
    <property type="molecule type" value="Genomic_DNA"/>
</dbReference>
<dbReference type="RefSeq" id="WP_163299089.1">
    <property type="nucleotide sequence ID" value="NZ_JAAGRR010000104.1"/>
</dbReference>
<dbReference type="PANTHER" id="PTHR36573:SF1">
    <property type="entry name" value="INTERMEMBRANE PHOSPHOLIPID TRANSPORT SYSTEM BINDING PROTEIN MLAC"/>
    <property type="match status" value="1"/>
</dbReference>
<dbReference type="PANTHER" id="PTHR36573">
    <property type="entry name" value="INTERMEMBRANE PHOSPHOLIPID TRANSPORT SYSTEM BINDING PROTEIN MLAC"/>
    <property type="match status" value="1"/>
</dbReference>
<evidence type="ECO:0000313" key="2">
    <source>
        <dbReference type="EMBL" id="NDY42963.1"/>
    </source>
</evidence>
<evidence type="ECO:0000313" key="3">
    <source>
        <dbReference type="Proteomes" id="UP000469346"/>
    </source>
</evidence>
<feature type="signal peptide" evidence="1">
    <location>
        <begin position="1"/>
        <end position="31"/>
    </location>
</feature>
<proteinExistence type="predicted"/>
<reference evidence="2 3" key="1">
    <citation type="submission" date="2020-02" db="EMBL/GenBank/DDBJ databases">
        <title>Comparative genomics of sulfur disproportionating microorganisms.</title>
        <authorList>
            <person name="Ward L.M."/>
            <person name="Bertran E."/>
            <person name="Johnston D.T."/>
        </authorList>
    </citation>
    <scope>NUCLEOTIDE SEQUENCE [LARGE SCALE GENOMIC DNA]</scope>
    <source>
        <strain evidence="2 3">DSM 100025</strain>
    </source>
</reference>
<dbReference type="InterPro" id="IPR008869">
    <property type="entry name" value="MlaC/ttg2D"/>
</dbReference>
<dbReference type="Gene3D" id="3.10.450.710">
    <property type="entry name" value="Tgt2/MlaC"/>
    <property type="match status" value="1"/>
</dbReference>
<keyword evidence="1" id="KW-0732">Signal</keyword>
<dbReference type="Pfam" id="PF05494">
    <property type="entry name" value="MlaC"/>
    <property type="match status" value="1"/>
</dbReference>
<sequence>MSSKNRPVSRAAALLLAGLALVLSPVLPAPAAGPTPGALIRQTVDGVVAVLKQDLPRPERRARIRALVRARFDFEEMSRRVLGVNWRRLSPEEQRQFIELFTRLLEASYLDKIDTYHNETILYPKEETRGRYARVFTVIRTETKEIPVTYHLLQRGGAWWVYDVIIEGISLVSNYRASYATILKREGYDGLIRRMRTKVEELDRPSAS</sequence>
<keyword evidence="3" id="KW-1185">Reference proteome</keyword>
<protein>
    <submittedName>
        <fullName evidence="2">ABC transporter substrate-binding protein</fullName>
    </submittedName>
</protein>
<organism evidence="2 3">
    <name type="scientific">Dissulfurirhabdus thermomarina</name>
    <dbReference type="NCBI Taxonomy" id="1765737"/>
    <lineage>
        <taxon>Bacteria</taxon>
        <taxon>Deltaproteobacteria</taxon>
        <taxon>Dissulfurirhabdaceae</taxon>
        <taxon>Dissulfurirhabdus</taxon>
    </lineage>
</organism>
<comment type="caution">
    <text evidence="2">The sequence shown here is derived from an EMBL/GenBank/DDBJ whole genome shotgun (WGS) entry which is preliminary data.</text>
</comment>
<dbReference type="AlphaFoldDB" id="A0A6N9TS83"/>
<dbReference type="Proteomes" id="UP000469346">
    <property type="component" value="Unassembled WGS sequence"/>
</dbReference>
<dbReference type="InterPro" id="IPR042245">
    <property type="entry name" value="Tgt2/MlaC_sf"/>
</dbReference>
<gene>
    <name evidence="2" type="ORF">G3N55_08925</name>
</gene>
<feature type="chain" id="PRO_5027059489" evidence="1">
    <location>
        <begin position="32"/>
        <end position="208"/>
    </location>
</feature>
<name>A0A6N9TS83_DISTH</name>